<accession>A0A4Y2JNW2</accession>
<dbReference type="Proteomes" id="UP000499080">
    <property type="component" value="Unassembled WGS sequence"/>
</dbReference>
<protein>
    <submittedName>
        <fullName evidence="1">Uncharacterized protein</fullName>
    </submittedName>
</protein>
<comment type="caution">
    <text evidence="1">The sequence shown here is derived from an EMBL/GenBank/DDBJ whole genome shotgun (WGS) entry which is preliminary data.</text>
</comment>
<organism evidence="1 2">
    <name type="scientific">Araneus ventricosus</name>
    <name type="common">Orbweaver spider</name>
    <name type="synonym">Epeira ventricosa</name>
    <dbReference type="NCBI Taxonomy" id="182803"/>
    <lineage>
        <taxon>Eukaryota</taxon>
        <taxon>Metazoa</taxon>
        <taxon>Ecdysozoa</taxon>
        <taxon>Arthropoda</taxon>
        <taxon>Chelicerata</taxon>
        <taxon>Arachnida</taxon>
        <taxon>Araneae</taxon>
        <taxon>Araneomorphae</taxon>
        <taxon>Entelegynae</taxon>
        <taxon>Araneoidea</taxon>
        <taxon>Araneidae</taxon>
        <taxon>Araneus</taxon>
    </lineage>
</organism>
<dbReference type="EMBL" id="BGPR01003729">
    <property type="protein sequence ID" value="GBM91730.1"/>
    <property type="molecule type" value="Genomic_DNA"/>
</dbReference>
<gene>
    <name evidence="1" type="ORF">AVEN_136461_1</name>
</gene>
<keyword evidence="2" id="KW-1185">Reference proteome</keyword>
<evidence type="ECO:0000313" key="1">
    <source>
        <dbReference type="EMBL" id="GBM91730.1"/>
    </source>
</evidence>
<evidence type="ECO:0000313" key="2">
    <source>
        <dbReference type="Proteomes" id="UP000499080"/>
    </source>
</evidence>
<dbReference type="AlphaFoldDB" id="A0A4Y2JNW2"/>
<proteinExistence type="predicted"/>
<name>A0A4Y2JNW2_ARAVE</name>
<sequence>MNAVSIPGSEELEVLSSSCIEIVQDYLRMRFLSLNPGRTTRTPPKLAPLSKLSYNVNRQTLAPGGFEVQMTHRIFLLELVFKPTIFWSPCPSSTTWKH</sequence>
<reference evidence="1 2" key="1">
    <citation type="journal article" date="2019" name="Sci. Rep.">
        <title>Orb-weaving spider Araneus ventricosus genome elucidates the spidroin gene catalogue.</title>
        <authorList>
            <person name="Kono N."/>
            <person name="Nakamura H."/>
            <person name="Ohtoshi R."/>
            <person name="Moran D.A.P."/>
            <person name="Shinohara A."/>
            <person name="Yoshida Y."/>
            <person name="Fujiwara M."/>
            <person name="Mori M."/>
            <person name="Tomita M."/>
            <person name="Arakawa K."/>
        </authorList>
    </citation>
    <scope>NUCLEOTIDE SEQUENCE [LARGE SCALE GENOMIC DNA]</scope>
</reference>